<dbReference type="InterPro" id="IPR006680">
    <property type="entry name" value="Amidohydro-rel"/>
</dbReference>
<evidence type="ECO:0000256" key="4">
    <source>
        <dbReference type="ARBA" id="ARBA00023211"/>
    </source>
</evidence>
<evidence type="ECO:0000256" key="5">
    <source>
        <dbReference type="ARBA" id="ARBA00047720"/>
    </source>
</evidence>
<dbReference type="SUPFAM" id="SSF51556">
    <property type="entry name" value="Metallo-dependent hydrolases"/>
    <property type="match status" value="1"/>
</dbReference>
<keyword evidence="10" id="KW-1185">Reference proteome</keyword>
<dbReference type="InterPro" id="IPR032466">
    <property type="entry name" value="Metal_Hydrolase"/>
</dbReference>
<evidence type="ECO:0000313" key="9">
    <source>
        <dbReference type="EMBL" id="KWT79575.1"/>
    </source>
</evidence>
<sequence length="562" mass="60363">MKPNGMAKILSLSETKSMESDFVITGNVVDVINSAIYAAEIEVSKGKITAITKNNRLYSVFIIPGLIDSHVHVESSMLIPSGFARIAVTHGTVATVSDPHEIANVLGAAGIDYMIENGKSVPFKFFFGASSCVPATGFETAGGTIDTAECDAILQRDEIKYLSEMMNYPGVINGDPDIMAKIRAAQKYGKPVDGHAPGLRGAQCEKYVKTGITTDHECLSLDEALEKISYGMKILIREGSAARNFDTLSPLIKDHWHDVMFCSDDIHPDALAKGHINLMVKRALRAGHSIMKVLRCACVNPVLHYGLDAGLLRAGDAADFAVIDGFESFNILKTYIDGQLIAENRASLIPRVPCRIVNKFTAAPKSPGDFFVPNSGGTLNVIGAADGNLITEKLHGRAMISNGNMVSNPDDDILKIAVVNRYERHAPPAIGFIHNFGLRDGAIASSISHDSHNVVAVGVTDDDICEAVNLIIEHGGGICAVTKDIKKILPLPVAGLMTTDDGYEVAQRYAELNQLAATLGSSLSAPFMTLSFMALLVIPHLKLSDRGLFDSDTFQFTSSFAK</sequence>
<feature type="domain" description="Adenine deaminase C-terminal" evidence="8">
    <location>
        <begin position="389"/>
        <end position="555"/>
    </location>
</feature>
<organism evidence="9 10">
    <name type="scientific">Candidatus Magnetominusculus xianensis</name>
    <dbReference type="NCBI Taxonomy" id="1748249"/>
    <lineage>
        <taxon>Bacteria</taxon>
        <taxon>Pseudomonadati</taxon>
        <taxon>Nitrospirota</taxon>
        <taxon>Nitrospiria</taxon>
        <taxon>Nitrospirales</taxon>
        <taxon>Nitrospiraceae</taxon>
        <taxon>Candidatus Magnetominusculus</taxon>
    </lineage>
</organism>
<accession>A0ABR5SCC8</accession>
<dbReference type="NCBIfam" id="TIGR01178">
    <property type="entry name" value="ade"/>
    <property type="match status" value="1"/>
</dbReference>
<evidence type="ECO:0000256" key="1">
    <source>
        <dbReference type="ARBA" id="ARBA00006773"/>
    </source>
</evidence>
<dbReference type="PANTHER" id="PTHR11113">
    <property type="entry name" value="N-ACETYLGLUCOSAMINE-6-PHOSPHATE DEACETYLASE"/>
    <property type="match status" value="1"/>
</dbReference>
<dbReference type="PANTHER" id="PTHR11113:SF2">
    <property type="entry name" value="ADENINE DEAMINASE"/>
    <property type="match status" value="1"/>
</dbReference>
<dbReference type="InterPro" id="IPR006679">
    <property type="entry name" value="Adenine_deam"/>
</dbReference>
<evidence type="ECO:0000256" key="6">
    <source>
        <dbReference type="HAMAP-Rule" id="MF_01518"/>
    </source>
</evidence>
<keyword evidence="3 6" id="KW-0378">Hydrolase</keyword>
<keyword evidence="4 6" id="KW-0464">Manganese</keyword>
<name>A0ABR5SCC8_9BACT</name>
<feature type="domain" description="Amidohydrolase-related" evidence="7">
    <location>
        <begin position="61"/>
        <end position="340"/>
    </location>
</feature>
<comment type="similarity">
    <text evidence="1 6">Belongs to the metallo-dependent hydrolases superfamily. Adenine deaminase family.</text>
</comment>
<dbReference type="InterPro" id="IPR026912">
    <property type="entry name" value="Adenine_deam_C"/>
</dbReference>
<dbReference type="EC" id="3.5.4.2" evidence="2 6"/>
<dbReference type="Gene3D" id="3.20.20.140">
    <property type="entry name" value="Metal-dependent hydrolases"/>
    <property type="match status" value="1"/>
</dbReference>
<dbReference type="InterPro" id="IPR011059">
    <property type="entry name" value="Metal-dep_hydrolase_composite"/>
</dbReference>
<evidence type="ECO:0000313" key="10">
    <source>
        <dbReference type="Proteomes" id="UP000060487"/>
    </source>
</evidence>
<dbReference type="Pfam" id="PF13382">
    <property type="entry name" value="Adenine_deam_C"/>
    <property type="match status" value="1"/>
</dbReference>
<reference evidence="9 10" key="1">
    <citation type="submission" date="2015-11" db="EMBL/GenBank/DDBJ databases">
        <authorList>
            <person name="Lin W."/>
        </authorList>
    </citation>
    <scope>NUCLEOTIDE SEQUENCE [LARGE SCALE GENOMIC DNA]</scope>
    <source>
        <strain evidence="9 10">HCH-1</strain>
    </source>
</reference>
<evidence type="ECO:0000256" key="3">
    <source>
        <dbReference type="ARBA" id="ARBA00022801"/>
    </source>
</evidence>
<dbReference type="Proteomes" id="UP000060487">
    <property type="component" value="Unassembled WGS sequence"/>
</dbReference>
<comment type="catalytic activity">
    <reaction evidence="5 6">
        <text>adenine + H2O + H(+) = hypoxanthine + NH4(+)</text>
        <dbReference type="Rhea" id="RHEA:23688"/>
        <dbReference type="ChEBI" id="CHEBI:15377"/>
        <dbReference type="ChEBI" id="CHEBI:15378"/>
        <dbReference type="ChEBI" id="CHEBI:16708"/>
        <dbReference type="ChEBI" id="CHEBI:17368"/>
        <dbReference type="ChEBI" id="CHEBI:28938"/>
        <dbReference type="EC" id="3.5.4.2"/>
    </reaction>
</comment>
<proteinExistence type="inferred from homology"/>
<dbReference type="EMBL" id="LNQR01000105">
    <property type="protein sequence ID" value="KWT79575.1"/>
    <property type="molecule type" value="Genomic_DNA"/>
</dbReference>
<protein>
    <recommendedName>
        <fullName evidence="2 6">Adenine deaminase</fullName>
        <shortName evidence="6">Adenase</shortName>
        <shortName evidence="6">Adenine aminase</shortName>
        <ecNumber evidence="2 6">3.5.4.2</ecNumber>
    </recommendedName>
</protein>
<evidence type="ECO:0000259" key="7">
    <source>
        <dbReference type="Pfam" id="PF01979"/>
    </source>
</evidence>
<dbReference type="SUPFAM" id="SSF51338">
    <property type="entry name" value="Composite domain of metallo-dependent hydrolases"/>
    <property type="match status" value="1"/>
</dbReference>
<comment type="cofactor">
    <cofactor evidence="6">
        <name>Mn(2+)</name>
        <dbReference type="ChEBI" id="CHEBI:29035"/>
    </cofactor>
</comment>
<evidence type="ECO:0000259" key="8">
    <source>
        <dbReference type="Pfam" id="PF13382"/>
    </source>
</evidence>
<comment type="caution">
    <text evidence="9">The sequence shown here is derived from an EMBL/GenBank/DDBJ whole genome shotgun (WGS) entry which is preliminary data.</text>
</comment>
<evidence type="ECO:0000256" key="2">
    <source>
        <dbReference type="ARBA" id="ARBA00012782"/>
    </source>
</evidence>
<dbReference type="HAMAP" id="MF_01518">
    <property type="entry name" value="Adenine_deamin"/>
    <property type="match status" value="1"/>
</dbReference>
<dbReference type="GO" id="GO:0000034">
    <property type="term" value="F:adenine deaminase activity"/>
    <property type="evidence" value="ECO:0007669"/>
    <property type="project" value="UniProtKB-EC"/>
</dbReference>
<gene>
    <name evidence="9" type="primary">adeC</name>
    <name evidence="6" type="synonym">ade</name>
    <name evidence="9" type="ORF">ASN18_2745</name>
</gene>
<dbReference type="Pfam" id="PF01979">
    <property type="entry name" value="Amidohydro_1"/>
    <property type="match status" value="1"/>
</dbReference>
<dbReference type="CDD" id="cd01295">
    <property type="entry name" value="AdeC"/>
    <property type="match status" value="1"/>
</dbReference>